<evidence type="ECO:0000256" key="6">
    <source>
        <dbReference type="ARBA" id="ARBA00022840"/>
    </source>
</evidence>
<feature type="binding site" evidence="9">
    <location>
        <position position="378"/>
    </location>
    <ligand>
        <name>L-aspartate</name>
        <dbReference type="ChEBI" id="CHEBI:29991"/>
    </ligand>
</feature>
<feature type="binding site" evidence="9">
    <location>
        <position position="371"/>
    </location>
    <ligand>
        <name>ATP</name>
        <dbReference type="ChEBI" id="CHEBI:30616"/>
    </ligand>
</feature>
<evidence type="ECO:0000256" key="9">
    <source>
        <dbReference type="HAMAP-Rule" id="MF_02075"/>
    </source>
</evidence>
<feature type="binding site" evidence="9">
    <location>
        <begin position="223"/>
        <end position="225"/>
    </location>
    <ligand>
        <name>ATP</name>
        <dbReference type="ChEBI" id="CHEBI:30616"/>
    </ligand>
</feature>
<dbReference type="GO" id="GO:0006422">
    <property type="term" value="P:aspartyl-tRNA aminoacylation"/>
    <property type="evidence" value="ECO:0007669"/>
    <property type="project" value="UniProtKB-UniRule"/>
</dbReference>
<dbReference type="Proteomes" id="UP000034646">
    <property type="component" value="Unassembled WGS sequence"/>
</dbReference>
<comment type="caution">
    <text evidence="11">The sequence shown here is derived from an EMBL/GenBank/DDBJ whole genome shotgun (WGS) entry which is preliminary data.</text>
</comment>
<keyword evidence="8 9" id="KW-0030">Aminoacyl-tRNA synthetase</keyword>
<dbReference type="EMBL" id="LCFS01000011">
    <property type="protein sequence ID" value="KKT00361.1"/>
    <property type="molecule type" value="Genomic_DNA"/>
</dbReference>
<evidence type="ECO:0000259" key="10">
    <source>
        <dbReference type="PROSITE" id="PS50862"/>
    </source>
</evidence>
<comment type="function">
    <text evidence="9">Catalyzes the attachment of L-aspartate to tRNA(Asp) in a two-step reaction: L-aspartate is first activated by ATP to form Asp-AMP and then transferred to the acceptor end of tRNA(Asp).</text>
</comment>
<organism evidence="11 12">
    <name type="scientific">Candidatus Nomurabacteria bacterium GW2011_GWA2_43_15</name>
    <dbReference type="NCBI Taxonomy" id="1618738"/>
    <lineage>
        <taxon>Bacteria</taxon>
        <taxon>Candidatus Nomuraibacteriota</taxon>
    </lineage>
</organism>
<keyword evidence="7 9" id="KW-0648">Protein biosynthesis</keyword>
<feature type="binding site" evidence="9">
    <location>
        <position position="180"/>
    </location>
    <ligand>
        <name>L-aspartate</name>
        <dbReference type="ChEBI" id="CHEBI:29991"/>
    </ligand>
</feature>
<dbReference type="Pfam" id="PF00152">
    <property type="entry name" value="tRNA-synt_2"/>
    <property type="match status" value="1"/>
</dbReference>
<dbReference type="GO" id="GO:0005524">
    <property type="term" value="F:ATP binding"/>
    <property type="evidence" value="ECO:0007669"/>
    <property type="project" value="UniProtKB-UniRule"/>
</dbReference>
<dbReference type="GO" id="GO:0003723">
    <property type="term" value="F:RNA binding"/>
    <property type="evidence" value="ECO:0007669"/>
    <property type="project" value="TreeGrafter"/>
</dbReference>
<dbReference type="Pfam" id="PF01336">
    <property type="entry name" value="tRNA_anti-codon"/>
    <property type="match status" value="1"/>
</dbReference>
<comment type="similarity">
    <text evidence="2 9">Belongs to the class-II aminoacyl-tRNA synthetase family. Type 2 subfamily.</text>
</comment>
<comment type="catalytic activity">
    <reaction evidence="9">
        <text>tRNA(Asp) + L-aspartate + ATP = L-aspartyl-tRNA(Asp) + AMP + diphosphate</text>
        <dbReference type="Rhea" id="RHEA:19649"/>
        <dbReference type="Rhea" id="RHEA-COMP:9660"/>
        <dbReference type="Rhea" id="RHEA-COMP:9678"/>
        <dbReference type="ChEBI" id="CHEBI:29991"/>
        <dbReference type="ChEBI" id="CHEBI:30616"/>
        <dbReference type="ChEBI" id="CHEBI:33019"/>
        <dbReference type="ChEBI" id="CHEBI:78442"/>
        <dbReference type="ChEBI" id="CHEBI:78516"/>
        <dbReference type="ChEBI" id="CHEBI:456215"/>
        <dbReference type="EC" id="6.1.1.12"/>
    </reaction>
</comment>
<dbReference type="AlphaFoldDB" id="A0A0G1DQZ3"/>
<dbReference type="CDD" id="cd04317">
    <property type="entry name" value="EcAspRS_like_N"/>
    <property type="match status" value="1"/>
</dbReference>
<evidence type="ECO:0000313" key="11">
    <source>
        <dbReference type="EMBL" id="KKT00361.1"/>
    </source>
</evidence>
<dbReference type="SUPFAM" id="SSF50249">
    <property type="entry name" value="Nucleic acid-binding proteins"/>
    <property type="match status" value="1"/>
</dbReference>
<evidence type="ECO:0000256" key="8">
    <source>
        <dbReference type="ARBA" id="ARBA00023146"/>
    </source>
</evidence>
<dbReference type="STRING" id="1618738.UV76_C0011G0033"/>
<dbReference type="EC" id="6.1.1.12" evidence="9"/>
<dbReference type="PATRIC" id="fig|1618738.3.peg.552"/>
<feature type="binding site" evidence="9">
    <location>
        <begin position="419"/>
        <end position="422"/>
    </location>
    <ligand>
        <name>ATP</name>
        <dbReference type="ChEBI" id="CHEBI:30616"/>
    </ligand>
</feature>
<evidence type="ECO:0000256" key="4">
    <source>
        <dbReference type="ARBA" id="ARBA00022598"/>
    </source>
</evidence>
<dbReference type="PANTHER" id="PTHR43450:SF1">
    <property type="entry name" value="ASPARTATE--TRNA LIGASE, CYTOPLASMIC"/>
    <property type="match status" value="1"/>
</dbReference>
<dbReference type="InterPro" id="IPR047089">
    <property type="entry name" value="Asp-tRNA-ligase_1_N"/>
</dbReference>
<dbReference type="InterPro" id="IPR045864">
    <property type="entry name" value="aa-tRNA-synth_II/BPL/LPL"/>
</dbReference>
<evidence type="ECO:0000256" key="2">
    <source>
        <dbReference type="ARBA" id="ARBA00005312"/>
    </source>
</evidence>
<dbReference type="InterPro" id="IPR004364">
    <property type="entry name" value="Aa-tRNA-synt_II"/>
</dbReference>
<evidence type="ECO:0000256" key="5">
    <source>
        <dbReference type="ARBA" id="ARBA00022741"/>
    </source>
</evidence>
<keyword evidence="4 9" id="KW-0436">Ligase</keyword>
<dbReference type="GO" id="GO:0004815">
    <property type="term" value="F:aspartate-tRNA ligase activity"/>
    <property type="evidence" value="ECO:0007669"/>
    <property type="project" value="UniProtKB-UniRule"/>
</dbReference>
<name>A0A0G1DQZ3_9BACT</name>
<dbReference type="InterPro" id="IPR004365">
    <property type="entry name" value="NA-bd_OB_tRNA"/>
</dbReference>
<keyword evidence="3 9" id="KW-0963">Cytoplasm</keyword>
<feature type="region of interest" description="Aspartate" evidence="9">
    <location>
        <begin position="202"/>
        <end position="205"/>
    </location>
</feature>
<evidence type="ECO:0000256" key="7">
    <source>
        <dbReference type="ARBA" id="ARBA00022917"/>
    </source>
</evidence>
<dbReference type="PROSITE" id="PS50862">
    <property type="entry name" value="AA_TRNA_LIGASE_II"/>
    <property type="match status" value="1"/>
</dbReference>
<dbReference type="SUPFAM" id="SSF55681">
    <property type="entry name" value="Class II aaRS and biotin synthetases"/>
    <property type="match status" value="1"/>
</dbReference>
<feature type="domain" description="Aminoacyl-transfer RNA synthetases class-II family profile" evidence="10">
    <location>
        <begin position="147"/>
        <end position="440"/>
    </location>
</feature>
<feature type="binding site" evidence="9">
    <location>
        <position position="223"/>
    </location>
    <ligand>
        <name>L-aspartate</name>
        <dbReference type="ChEBI" id="CHEBI:29991"/>
    </ligand>
</feature>
<comment type="caution">
    <text evidence="9">Lacks conserved residue(s) required for the propagation of feature annotation.</text>
</comment>
<dbReference type="GO" id="GO:0017101">
    <property type="term" value="C:aminoacyl-tRNA synthetase multienzyme complex"/>
    <property type="evidence" value="ECO:0007669"/>
    <property type="project" value="TreeGrafter"/>
</dbReference>
<dbReference type="NCBIfam" id="NF003483">
    <property type="entry name" value="PRK05159.1"/>
    <property type="match status" value="1"/>
</dbReference>
<gene>
    <name evidence="9" type="primary">aspS</name>
    <name evidence="11" type="ORF">UV76_C0011G0033</name>
</gene>
<dbReference type="Gene3D" id="2.40.50.140">
    <property type="entry name" value="Nucleic acid-binding proteins"/>
    <property type="match status" value="1"/>
</dbReference>
<dbReference type="InterPro" id="IPR012340">
    <property type="entry name" value="NA-bd_OB-fold"/>
</dbReference>
<keyword evidence="5 9" id="KW-0547">Nucleotide-binding</keyword>
<dbReference type="InterPro" id="IPR002312">
    <property type="entry name" value="Asp/Asn-tRNA-synth_IIb"/>
</dbReference>
<comment type="subunit">
    <text evidence="9">Homodimer.</text>
</comment>
<dbReference type="InterPro" id="IPR006195">
    <property type="entry name" value="aa-tRNA-synth_II"/>
</dbReference>
<dbReference type="InterPro" id="IPR004523">
    <property type="entry name" value="Asp-tRNA_synthase_2"/>
</dbReference>
<feature type="binding site" evidence="9">
    <location>
        <position position="374"/>
    </location>
    <ligand>
        <name>L-aspartate</name>
        <dbReference type="ChEBI" id="CHEBI:29991"/>
    </ligand>
</feature>
<protein>
    <recommendedName>
        <fullName evidence="9">Aspartate--tRNA ligase</fullName>
        <ecNumber evidence="9">6.1.1.12</ecNumber>
    </recommendedName>
    <alternativeName>
        <fullName evidence="9">Aspartyl-tRNA synthetase</fullName>
        <shortName evidence="9">AspRS</shortName>
    </alternativeName>
</protein>
<comment type="subcellular location">
    <subcellularLocation>
        <location evidence="1 9">Cytoplasm</location>
    </subcellularLocation>
</comment>
<evidence type="ECO:0000313" key="12">
    <source>
        <dbReference type="Proteomes" id="UP000034646"/>
    </source>
</evidence>
<feature type="binding site" evidence="9">
    <location>
        <begin position="231"/>
        <end position="233"/>
    </location>
    <ligand>
        <name>ATP</name>
        <dbReference type="ChEBI" id="CHEBI:30616"/>
    </ligand>
</feature>
<dbReference type="GO" id="GO:0005829">
    <property type="term" value="C:cytosol"/>
    <property type="evidence" value="ECO:0007669"/>
    <property type="project" value="TreeGrafter"/>
</dbReference>
<evidence type="ECO:0000256" key="1">
    <source>
        <dbReference type="ARBA" id="ARBA00004496"/>
    </source>
</evidence>
<proteinExistence type="inferred from homology"/>
<sequence>MLEYFSMKNRIYIKDLKDHVGKEVIIAGWVDVRRDQGKMVFFDMRDMTGKVQCVALQSLGEGMDSAKEMRPEWVLKVYGIVKKRPDKNINKEVLNGDIEIEVLNIEFLSQAATLPFDMSLEGYNLDLTTELDNRSLVLRQAKIQAIFKVQETVIDSFREFMKKNMFFEFQAPVITPATAEGGAEVFQVNYFDKKAYLTQSPQLYKQIVMSAFERCFTVNKVFRAEPSSTTRHLTEVVCLDAEMGFIDSWTDVRDMAEETFRYILRQVETKNAEHLKLLNVTLPVMIEKTPTYSLREVQQKIFEVYKRDVRGEKDTNPQDEREICEIVKKETGSDFVFIYGYPTRKKPFYVYPNPDEPDYNEGMDLICRGVEWLSGGRRINSYDQLNEHVKLWNMDPNKVKMFLEAFKYGVPPEGGFSFGSERITMQLLQLKNIREATMFPRDMNRIDEKLNSEGY</sequence>
<reference evidence="11 12" key="1">
    <citation type="journal article" date="2015" name="Nature">
        <title>rRNA introns, odd ribosomes, and small enigmatic genomes across a large radiation of phyla.</title>
        <authorList>
            <person name="Brown C.T."/>
            <person name="Hug L.A."/>
            <person name="Thomas B.C."/>
            <person name="Sharon I."/>
            <person name="Castelle C.J."/>
            <person name="Singh A."/>
            <person name="Wilkins M.J."/>
            <person name="Williams K.H."/>
            <person name="Banfield J.F."/>
        </authorList>
    </citation>
    <scope>NUCLEOTIDE SEQUENCE [LARGE SCALE GENOMIC DNA]</scope>
</reference>
<dbReference type="PRINTS" id="PR01042">
    <property type="entry name" value="TRNASYNTHASP"/>
</dbReference>
<accession>A0A0G1DQZ3</accession>
<dbReference type="Gene3D" id="3.30.930.10">
    <property type="entry name" value="Bira Bifunctional Protein, Domain 2"/>
    <property type="match status" value="1"/>
</dbReference>
<dbReference type="HAMAP" id="MF_02075">
    <property type="entry name" value="Asp_tRNA_synth_type2"/>
    <property type="match status" value="1"/>
</dbReference>
<keyword evidence="6 9" id="KW-0067">ATP-binding</keyword>
<dbReference type="PANTHER" id="PTHR43450">
    <property type="entry name" value="ASPARTYL-TRNA SYNTHETASE"/>
    <property type="match status" value="1"/>
</dbReference>
<evidence type="ECO:0000256" key="3">
    <source>
        <dbReference type="ARBA" id="ARBA00022490"/>
    </source>
</evidence>